<dbReference type="Proteomes" id="UP001068379">
    <property type="component" value="Unassembled WGS sequence"/>
</dbReference>
<evidence type="ECO:0000313" key="2">
    <source>
        <dbReference type="Proteomes" id="UP001068379"/>
    </source>
</evidence>
<evidence type="ECO:0000313" key="1">
    <source>
        <dbReference type="EMBL" id="MCZ4328506.1"/>
    </source>
</evidence>
<organism evidence="1 2">
    <name type="scientific">Castellaniella denitrificans</name>
    <dbReference type="NCBI Taxonomy" id="56119"/>
    <lineage>
        <taxon>Bacteria</taxon>
        <taxon>Pseudomonadati</taxon>
        <taxon>Pseudomonadota</taxon>
        <taxon>Betaproteobacteria</taxon>
        <taxon>Burkholderiales</taxon>
        <taxon>Alcaligenaceae</taxon>
        <taxon>Castellaniella</taxon>
    </lineage>
</organism>
<dbReference type="EMBL" id="JAPWHE010000001">
    <property type="protein sequence ID" value="MCZ4328506.1"/>
    <property type="molecule type" value="Genomic_DNA"/>
</dbReference>
<keyword evidence="2" id="KW-1185">Reference proteome</keyword>
<dbReference type="RefSeq" id="WP_269355831.1">
    <property type="nucleotide sequence ID" value="NZ_JAPWHE010000001.1"/>
</dbReference>
<protein>
    <submittedName>
        <fullName evidence="1">Uncharacterized protein</fullName>
    </submittedName>
</protein>
<accession>A0ABT4LZM5</accession>
<comment type="caution">
    <text evidence="1">The sequence shown here is derived from an EMBL/GenBank/DDBJ whole genome shotgun (WGS) entry which is preliminary data.</text>
</comment>
<sequence>MRRILPDKPLVVQAAAMAYVMHRTGCAEAEAKKWLDGAQGNQVAAVLAFREAQGDAPPPCPPAIDEDPLSIYYEPGPYYDVARSA</sequence>
<gene>
    <name evidence="1" type="ORF">O4H32_00875</name>
</gene>
<reference evidence="1" key="1">
    <citation type="submission" date="2022-12" db="EMBL/GenBank/DDBJ databases">
        <title>Bacterial isolates from different developmental stages of Nematostella vectensis.</title>
        <authorList>
            <person name="Fraune S."/>
        </authorList>
    </citation>
    <scope>NUCLEOTIDE SEQUENCE</scope>
    <source>
        <strain evidence="1">G21619-S1</strain>
    </source>
</reference>
<proteinExistence type="predicted"/>
<name>A0ABT4LZM5_9BURK</name>